<evidence type="ECO:0000313" key="1">
    <source>
        <dbReference type="EMBL" id="GJD52208.1"/>
    </source>
</evidence>
<organism evidence="1 2">
    <name type="scientific">Methylobacterium crusticola</name>
    <dbReference type="NCBI Taxonomy" id="1697972"/>
    <lineage>
        <taxon>Bacteria</taxon>
        <taxon>Pseudomonadati</taxon>
        <taxon>Pseudomonadota</taxon>
        <taxon>Alphaproteobacteria</taxon>
        <taxon>Hyphomicrobiales</taxon>
        <taxon>Methylobacteriaceae</taxon>
        <taxon>Methylobacterium</taxon>
    </lineage>
</organism>
<protein>
    <submittedName>
        <fullName evidence="1">Aliphatic amidase expression-regulating protein</fullName>
    </submittedName>
</protein>
<dbReference type="InterPro" id="IPR039570">
    <property type="entry name" value="AmiC_PBP1"/>
</dbReference>
<dbReference type="EMBL" id="BPQH01000017">
    <property type="protein sequence ID" value="GJD52208.1"/>
    <property type="molecule type" value="Genomic_DNA"/>
</dbReference>
<name>A0ABQ4R3F3_9HYPH</name>
<comment type="caution">
    <text evidence="1">The sequence shown here is derived from an EMBL/GenBank/DDBJ whole genome shotgun (WGS) entry which is preliminary data.</text>
</comment>
<keyword evidence="2" id="KW-1185">Reference proteome</keyword>
<reference evidence="1" key="1">
    <citation type="journal article" date="2021" name="Front. Microbiol.">
        <title>Comprehensive Comparative Genomics and Phenotyping of Methylobacterium Species.</title>
        <authorList>
            <person name="Alessa O."/>
            <person name="Ogura Y."/>
            <person name="Fujitani Y."/>
            <person name="Takami H."/>
            <person name="Hayashi T."/>
            <person name="Sahin N."/>
            <person name="Tani A."/>
        </authorList>
    </citation>
    <scope>NUCLEOTIDE SEQUENCE</scope>
    <source>
        <strain evidence="1">KCTC 52305</strain>
    </source>
</reference>
<reference evidence="1" key="2">
    <citation type="submission" date="2021-08" db="EMBL/GenBank/DDBJ databases">
        <authorList>
            <person name="Tani A."/>
            <person name="Ola A."/>
            <person name="Ogura Y."/>
            <person name="Katsura K."/>
            <person name="Hayashi T."/>
        </authorList>
    </citation>
    <scope>NUCLEOTIDE SEQUENCE</scope>
    <source>
        <strain evidence="1">KCTC 52305</strain>
    </source>
</reference>
<dbReference type="CDD" id="cd06357">
    <property type="entry name" value="PBP1_AmiC"/>
    <property type="match status" value="1"/>
</dbReference>
<sequence>MAEPWAVGLLFSRTGVTGYVEETQLKASLLAIDEINGAGGVRGRPIQPVIRDPGSEPDGFRREADHLLCEAGVTVVFGCCTSRCRKAVLPLVERANALLFYSAIYEGFEYSPNVIYTGASPNQSAIQLARYLTRHHGRRFVFVGSDYVFPRESNRVMRELVEAAGGTVLDETYLDIHTGPEPFEGVGRRARRLGAEVIFSTVVGASTAYLYDACARLAPGPGRPVIASLTTSEAETGLMQPGSAAGHVTACPYFESVATPQNAAFVAAYRARYGPASRTNMTAEAAYFQMHLFAAGLAEAGSLRPEALTAVLLGTGLAAPQGDVLIDPDNNHTYLRPRIGRARPDGGFDVVEEAPGLVKPDPYLISYGYA</sequence>
<evidence type="ECO:0000313" key="2">
    <source>
        <dbReference type="Proteomes" id="UP001055167"/>
    </source>
</evidence>
<dbReference type="PANTHER" id="PTHR47628">
    <property type="match status" value="1"/>
</dbReference>
<dbReference type="Pfam" id="PF13433">
    <property type="entry name" value="Peripla_BP_5"/>
    <property type="match status" value="1"/>
</dbReference>
<proteinExistence type="predicted"/>
<dbReference type="RefSeq" id="WP_128563138.1">
    <property type="nucleotide sequence ID" value="NZ_BPQH01000017.1"/>
</dbReference>
<dbReference type="InterPro" id="IPR028082">
    <property type="entry name" value="Peripla_BP_I"/>
</dbReference>
<gene>
    <name evidence="1" type="primary">amiC_5</name>
    <name evidence="1" type="ORF">OPKNFCMD_4970</name>
</gene>
<dbReference type="SUPFAM" id="SSF53822">
    <property type="entry name" value="Periplasmic binding protein-like I"/>
    <property type="match status" value="1"/>
</dbReference>
<accession>A0ABQ4R3F3</accession>
<dbReference type="Proteomes" id="UP001055167">
    <property type="component" value="Unassembled WGS sequence"/>
</dbReference>
<dbReference type="PANTHER" id="PTHR47628:SF1">
    <property type="entry name" value="ALIPHATIC AMIDASE EXPRESSION-REGULATING PROTEIN"/>
    <property type="match status" value="1"/>
</dbReference>
<dbReference type="Gene3D" id="3.40.50.2300">
    <property type="match status" value="2"/>
</dbReference>